<organism evidence="2 3">
    <name type="scientific">Trichoderma lentiforme</name>
    <dbReference type="NCBI Taxonomy" id="1567552"/>
    <lineage>
        <taxon>Eukaryota</taxon>
        <taxon>Fungi</taxon>
        <taxon>Dikarya</taxon>
        <taxon>Ascomycota</taxon>
        <taxon>Pezizomycotina</taxon>
        <taxon>Sordariomycetes</taxon>
        <taxon>Hypocreomycetidae</taxon>
        <taxon>Hypocreales</taxon>
        <taxon>Hypocreaceae</taxon>
        <taxon>Trichoderma</taxon>
    </lineage>
</organism>
<evidence type="ECO:0000313" key="3">
    <source>
        <dbReference type="Proteomes" id="UP000801864"/>
    </source>
</evidence>
<dbReference type="EMBL" id="QLNT01000004">
    <property type="protein sequence ID" value="KAF3075144.1"/>
    <property type="molecule type" value="Genomic_DNA"/>
</dbReference>
<dbReference type="AlphaFoldDB" id="A0A9P4XMM8"/>
<comment type="caution">
    <text evidence="2">The sequence shown here is derived from an EMBL/GenBank/DDBJ whole genome shotgun (WGS) entry which is preliminary data.</text>
</comment>
<reference evidence="2 3" key="1">
    <citation type="submission" date="2018-06" db="EMBL/GenBank/DDBJ databases">
        <title>Genome analysis of cellulolytic fungus Trichoderma lentiforme CFAM-422.</title>
        <authorList>
            <person name="Steindorff A.S."/>
            <person name="Formighieri E.F."/>
            <person name="Midorikawa G.E.O."/>
            <person name="Tamietti M.S."/>
            <person name="Ramos E.Z."/>
            <person name="Silva A.S."/>
            <person name="Bon E.P.S."/>
            <person name="Mendes T.D."/>
            <person name="Damaso M.C.T."/>
            <person name="Favaro L.C.L."/>
        </authorList>
    </citation>
    <scope>NUCLEOTIDE SEQUENCE [LARGE SCALE GENOMIC DNA]</scope>
    <source>
        <strain evidence="2 3">CFAM-422</strain>
    </source>
</reference>
<feature type="region of interest" description="Disordered" evidence="1">
    <location>
        <begin position="1"/>
        <end position="63"/>
    </location>
</feature>
<evidence type="ECO:0000313" key="2">
    <source>
        <dbReference type="EMBL" id="KAF3075144.1"/>
    </source>
</evidence>
<dbReference type="Proteomes" id="UP000801864">
    <property type="component" value="Unassembled WGS sequence"/>
</dbReference>
<accession>A0A9P4XMM8</accession>
<evidence type="ECO:0000256" key="1">
    <source>
        <dbReference type="SAM" id="MobiDB-lite"/>
    </source>
</evidence>
<name>A0A9P4XMM8_9HYPO</name>
<keyword evidence="3" id="KW-1185">Reference proteome</keyword>
<gene>
    <name evidence="2" type="ORF">CFAM422_002986</name>
</gene>
<proteinExistence type="predicted"/>
<sequence length="63" mass="7517">MREKEEIKEEEEEKKPKWPKKVKTQRSQEVLKAEAWKRGSGRLPPNSSNSAALRRKNWKLEAR</sequence>
<protein>
    <submittedName>
        <fullName evidence="2">Uncharacterized protein</fullName>
    </submittedName>
</protein>